<dbReference type="InterPro" id="IPR023375">
    <property type="entry name" value="ADC_dom_sf"/>
</dbReference>
<dbReference type="RefSeq" id="WP_095745744.1">
    <property type="nucleotide sequence ID" value="NZ_CP023284.1"/>
</dbReference>
<dbReference type="KEGG" id="vbo:CKY39_20710"/>
<accession>A0A250DMM1</accession>
<dbReference type="EMBL" id="CP023284">
    <property type="protein sequence ID" value="ATA55371.1"/>
    <property type="molecule type" value="Genomic_DNA"/>
</dbReference>
<dbReference type="Pfam" id="PF06314">
    <property type="entry name" value="ADC"/>
    <property type="match status" value="1"/>
</dbReference>
<dbReference type="InterPro" id="IPR010451">
    <property type="entry name" value="Acetoacetate_decarboxylase"/>
</dbReference>
<evidence type="ECO:0000313" key="2">
    <source>
        <dbReference type="Proteomes" id="UP000217154"/>
    </source>
</evidence>
<dbReference type="Proteomes" id="UP000217154">
    <property type="component" value="Chromosome"/>
</dbReference>
<name>A0A250DMM1_9BURK</name>
<reference evidence="1 2" key="1">
    <citation type="submission" date="2017-09" db="EMBL/GenBank/DDBJ databases">
        <title>The diverse metabolic capabilities of V. boronicumulans make it an excellent choice for continued studies on novel biodegradation.</title>
        <authorList>
            <person name="Sun S."/>
        </authorList>
    </citation>
    <scope>NUCLEOTIDE SEQUENCE [LARGE SCALE GENOMIC DNA]</scope>
    <source>
        <strain evidence="1 2">J1</strain>
    </source>
</reference>
<organism evidence="1 2">
    <name type="scientific">Variovorax boronicumulans</name>
    <dbReference type="NCBI Taxonomy" id="436515"/>
    <lineage>
        <taxon>Bacteria</taxon>
        <taxon>Pseudomonadati</taxon>
        <taxon>Pseudomonadota</taxon>
        <taxon>Betaproteobacteria</taxon>
        <taxon>Burkholderiales</taxon>
        <taxon>Comamonadaceae</taxon>
        <taxon>Variovorax</taxon>
    </lineage>
</organism>
<dbReference type="AlphaFoldDB" id="A0A250DMM1"/>
<dbReference type="Gene3D" id="2.40.400.10">
    <property type="entry name" value="Acetoacetate decarboxylase-like"/>
    <property type="match status" value="1"/>
</dbReference>
<dbReference type="GO" id="GO:0016829">
    <property type="term" value="F:lyase activity"/>
    <property type="evidence" value="ECO:0007669"/>
    <property type="project" value="InterPro"/>
</dbReference>
<sequence length="265" mass="28386">MSPSSSSSFTPPFTASGRSALVQAPPWHYAGWLVNVGFSFDAARGAALVPPEVGVATGNGCVHFADWQSCGDDGREMLDPVYAQYRETIVVLEIEPARGDTSRRCFYCPLIYVDQDISMLRGWLQGWPKKIGQTWLTRSLPLIHPAAAPMVAGSRLGASLSVKERRLVDASVTLSGEASGPLGFLAAPTIGAIGWPDLTQAGSMAVPRYLRADIIDRVETGWVRGEATLRFHEHPVEELALLGPVQATQASAGWMGLTVRGAIAV</sequence>
<evidence type="ECO:0000313" key="1">
    <source>
        <dbReference type="EMBL" id="ATA55371.1"/>
    </source>
</evidence>
<proteinExistence type="predicted"/>
<gene>
    <name evidence="1" type="ORF">CKY39_20710</name>
</gene>
<dbReference type="SUPFAM" id="SSF160104">
    <property type="entry name" value="Acetoacetate decarboxylase-like"/>
    <property type="match status" value="1"/>
</dbReference>
<protein>
    <submittedName>
        <fullName evidence="1">Acetoacetate decarboxylase</fullName>
    </submittedName>
</protein>